<evidence type="ECO:0000313" key="2">
    <source>
        <dbReference type="Proteomes" id="UP000677918"/>
    </source>
</evidence>
<dbReference type="AlphaFoldDB" id="A0A8J4H8W3"/>
<gene>
    <name evidence="1" type="ORF">XYCOK13_41280</name>
</gene>
<organism evidence="1 2">
    <name type="scientific">Xylanibacillus composti</name>
    <dbReference type="NCBI Taxonomy" id="1572762"/>
    <lineage>
        <taxon>Bacteria</taxon>
        <taxon>Bacillati</taxon>
        <taxon>Bacillota</taxon>
        <taxon>Bacilli</taxon>
        <taxon>Bacillales</taxon>
        <taxon>Paenibacillaceae</taxon>
        <taxon>Xylanibacillus</taxon>
    </lineage>
</organism>
<accession>A0A8J4H8W3</accession>
<sequence>MKDTLITDEQLNLYRLEGVKVRVIRDAEPKNDVLGIVVAWNEQEVLIRKQNRKVLQLSRSYRIQPADQPRDSSSS</sequence>
<protein>
    <submittedName>
        <fullName evidence="1">Uncharacterized protein</fullName>
    </submittedName>
</protein>
<dbReference type="EMBL" id="BOVK01000077">
    <property type="protein sequence ID" value="GIQ71304.1"/>
    <property type="molecule type" value="Genomic_DNA"/>
</dbReference>
<comment type="caution">
    <text evidence="1">The sequence shown here is derived from an EMBL/GenBank/DDBJ whole genome shotgun (WGS) entry which is preliminary data.</text>
</comment>
<reference evidence="1" key="1">
    <citation type="submission" date="2021-04" db="EMBL/GenBank/DDBJ databases">
        <title>Draft genome sequence of Xylanibacillus composti strain K13.</title>
        <authorList>
            <person name="Uke A."/>
            <person name="Chhe C."/>
            <person name="Baramee S."/>
            <person name="Kosugi A."/>
        </authorList>
    </citation>
    <scope>NUCLEOTIDE SEQUENCE</scope>
    <source>
        <strain evidence="1">K13</strain>
    </source>
</reference>
<name>A0A8J4H8W3_9BACL</name>
<proteinExistence type="predicted"/>
<dbReference type="Proteomes" id="UP000677918">
    <property type="component" value="Unassembled WGS sequence"/>
</dbReference>
<evidence type="ECO:0000313" key="1">
    <source>
        <dbReference type="EMBL" id="GIQ71304.1"/>
    </source>
</evidence>
<keyword evidence="2" id="KW-1185">Reference proteome</keyword>